<dbReference type="Proteomes" id="UP000570016">
    <property type="component" value="Unassembled WGS sequence"/>
</dbReference>
<evidence type="ECO:0000256" key="4">
    <source>
        <dbReference type="ARBA" id="ARBA00022734"/>
    </source>
</evidence>
<evidence type="ECO:0000256" key="1">
    <source>
        <dbReference type="ARBA" id="ARBA00004151"/>
    </source>
</evidence>
<dbReference type="FunFam" id="2.60.120.200:FF:000028">
    <property type="entry name" value="Blast:Protein ERGIC-53"/>
    <property type="match status" value="1"/>
</dbReference>
<evidence type="ECO:0000313" key="12">
    <source>
        <dbReference type="Proteomes" id="UP000570016"/>
    </source>
</evidence>
<evidence type="ECO:0000256" key="3">
    <source>
        <dbReference type="ARBA" id="ARBA00022729"/>
    </source>
</evidence>
<evidence type="ECO:0000256" key="9">
    <source>
        <dbReference type="SAM" id="Phobius"/>
    </source>
</evidence>
<dbReference type="InterPro" id="IPR051136">
    <property type="entry name" value="Intracellular_Lectin-GPT"/>
</dbReference>
<dbReference type="GO" id="GO:0030134">
    <property type="term" value="C:COPII-coated ER to Golgi transport vesicle"/>
    <property type="evidence" value="ECO:0007669"/>
    <property type="project" value="TreeGrafter"/>
</dbReference>
<gene>
    <name evidence="11" type="primary">Lman1</name>
    <name evidence="11" type="ORF">RHYJUB_R12748</name>
</gene>
<accession>A0A7K6S4D8</accession>
<evidence type="ECO:0000313" key="11">
    <source>
        <dbReference type="EMBL" id="NWW93146.1"/>
    </source>
</evidence>
<keyword evidence="4" id="KW-0430">Lectin</keyword>
<evidence type="ECO:0000256" key="5">
    <source>
        <dbReference type="ARBA" id="ARBA00022989"/>
    </source>
</evidence>
<dbReference type="GO" id="GO:0005789">
    <property type="term" value="C:endoplasmic reticulum membrane"/>
    <property type="evidence" value="ECO:0007669"/>
    <property type="project" value="TreeGrafter"/>
</dbReference>
<keyword evidence="12" id="KW-1185">Reference proteome</keyword>
<dbReference type="GO" id="GO:0005537">
    <property type="term" value="F:D-mannose binding"/>
    <property type="evidence" value="ECO:0007669"/>
    <property type="project" value="TreeGrafter"/>
</dbReference>
<dbReference type="Gene3D" id="2.60.120.200">
    <property type="match status" value="1"/>
</dbReference>
<evidence type="ECO:0000256" key="7">
    <source>
        <dbReference type="ARBA" id="ARBA00023157"/>
    </source>
</evidence>
<keyword evidence="3" id="KW-0732">Signal</keyword>
<dbReference type="GO" id="GO:0006888">
    <property type="term" value="P:endoplasmic reticulum to Golgi vesicle-mediated transport"/>
    <property type="evidence" value="ECO:0007669"/>
    <property type="project" value="TreeGrafter"/>
</dbReference>
<sequence>TASPHRRFEYKYSFKGPHLVQEDGTVPFWLHTGNAIPGADRIRITPSLKSQKGSLWTKSKSTFGFWELEIAFRITGRGRLGADGLAVWFTEEQGLDGPVFGAADQWKGIGIFFDSFDNDGKKNNPSVSVIPNDGRLAYDHQNDGSTQASASCQRDFRNKPYPVRLKITYYQQTLTVSLQPFGRRDPALLILLLCTLGKNATTPSFLVAPQALEGCDHDVLSFLTFRLSEPGKELPALDTEIPGNEREKYREEFERFRQDLERKKEEFQKEHPDIQGQPADELFESGTEQELRQILEGQNRLRLEIRRLAQRLDAIQEEQKRSLAELSEEVMRIGNASPAPEGRVSQQEMEKVGKNQEEIIRQVNELRNSVMEFLSRLGEARHPDSVAGASETTARLDDLREHLRLVKRDVERVIQQNMPPNEKTKRSDSPSCLSTAYFFGFVAAQTALLIAYGAYR</sequence>
<evidence type="ECO:0000256" key="8">
    <source>
        <dbReference type="SAM" id="Coils"/>
    </source>
</evidence>
<keyword evidence="7" id="KW-1015">Disulfide bond</keyword>
<keyword evidence="5 9" id="KW-1133">Transmembrane helix</keyword>
<comment type="caution">
    <text evidence="11">The sequence shown here is derived from an EMBL/GenBank/DDBJ whole genome shotgun (WGS) entry which is preliminary data.</text>
</comment>
<feature type="coiled-coil region" evidence="8">
    <location>
        <begin position="246"/>
        <end position="329"/>
    </location>
</feature>
<feature type="non-terminal residue" evidence="11">
    <location>
        <position position="456"/>
    </location>
</feature>
<dbReference type="PROSITE" id="PS51328">
    <property type="entry name" value="L_LECTIN_LIKE"/>
    <property type="match status" value="1"/>
</dbReference>
<comment type="subcellular location">
    <subcellularLocation>
        <location evidence="1">Endoplasmic reticulum-Golgi intermediate compartment membrane</location>
        <topology evidence="1">Single-pass type I membrane protein</topology>
    </subcellularLocation>
</comment>
<dbReference type="OrthoDB" id="10265193at2759"/>
<dbReference type="PANTHER" id="PTHR12223">
    <property type="entry name" value="VESICULAR MANNOSE-BINDING LECTIN"/>
    <property type="match status" value="1"/>
</dbReference>
<proteinExistence type="predicted"/>
<feature type="transmembrane region" description="Helical" evidence="9">
    <location>
        <begin position="436"/>
        <end position="455"/>
    </location>
</feature>
<dbReference type="AlphaFoldDB" id="A0A7K6S4D8"/>
<dbReference type="GO" id="GO:0033116">
    <property type="term" value="C:endoplasmic reticulum-Golgi intermediate compartment membrane"/>
    <property type="evidence" value="ECO:0007669"/>
    <property type="project" value="UniProtKB-SubCell"/>
</dbReference>
<evidence type="ECO:0000259" key="10">
    <source>
        <dbReference type="PROSITE" id="PS51328"/>
    </source>
</evidence>
<protein>
    <submittedName>
        <fullName evidence="11">LMAN1 protein</fullName>
    </submittedName>
</protein>
<dbReference type="GO" id="GO:0000139">
    <property type="term" value="C:Golgi membrane"/>
    <property type="evidence" value="ECO:0007669"/>
    <property type="project" value="TreeGrafter"/>
</dbReference>
<evidence type="ECO:0000256" key="2">
    <source>
        <dbReference type="ARBA" id="ARBA00022692"/>
    </source>
</evidence>
<keyword evidence="8" id="KW-0175">Coiled coil</keyword>
<feature type="non-terminal residue" evidence="11">
    <location>
        <position position="1"/>
    </location>
</feature>
<feature type="domain" description="L-type lectin-like" evidence="10">
    <location>
        <begin position="6"/>
        <end position="227"/>
    </location>
</feature>
<keyword evidence="6 9" id="KW-0472">Membrane</keyword>
<keyword evidence="2 9" id="KW-0812">Transmembrane</keyword>
<reference evidence="11 12" key="1">
    <citation type="submission" date="2019-09" db="EMBL/GenBank/DDBJ databases">
        <title>Bird 10,000 Genomes (B10K) Project - Family phase.</title>
        <authorList>
            <person name="Zhang G."/>
        </authorList>
    </citation>
    <scope>NUCLEOTIDE SEQUENCE [LARGE SCALE GENOMIC DNA]</scope>
    <source>
        <strain evidence="11">B10K-DU-029-58</strain>
        <tissue evidence="11">Muscle</tissue>
    </source>
</reference>
<dbReference type="Pfam" id="PF03388">
    <property type="entry name" value="Lectin_leg-like"/>
    <property type="match status" value="1"/>
</dbReference>
<dbReference type="InterPro" id="IPR013320">
    <property type="entry name" value="ConA-like_dom_sf"/>
</dbReference>
<organism evidence="11 12">
    <name type="scientific">Rhynochetos jubatus</name>
    <name type="common">kagu</name>
    <dbReference type="NCBI Taxonomy" id="54386"/>
    <lineage>
        <taxon>Eukaryota</taxon>
        <taxon>Metazoa</taxon>
        <taxon>Chordata</taxon>
        <taxon>Craniata</taxon>
        <taxon>Vertebrata</taxon>
        <taxon>Euteleostomi</taxon>
        <taxon>Archelosauria</taxon>
        <taxon>Archosauria</taxon>
        <taxon>Dinosauria</taxon>
        <taxon>Saurischia</taxon>
        <taxon>Theropoda</taxon>
        <taxon>Coelurosauria</taxon>
        <taxon>Aves</taxon>
        <taxon>Neognathae</taxon>
        <taxon>Neoaves</taxon>
        <taxon>Phaethontimorphae</taxon>
        <taxon>Eurypygiformes</taxon>
        <taxon>Rhynochetidae</taxon>
        <taxon>Rhynochetos</taxon>
    </lineage>
</organism>
<evidence type="ECO:0000256" key="6">
    <source>
        <dbReference type="ARBA" id="ARBA00023136"/>
    </source>
</evidence>
<dbReference type="PANTHER" id="PTHR12223:SF28">
    <property type="entry name" value="LECTIN, MANNOSE BINDING 1 LIKE"/>
    <property type="match status" value="1"/>
</dbReference>
<dbReference type="InterPro" id="IPR005052">
    <property type="entry name" value="Lectin_leg"/>
</dbReference>
<dbReference type="EMBL" id="VZRY01004631">
    <property type="protein sequence ID" value="NWW93146.1"/>
    <property type="molecule type" value="Genomic_DNA"/>
</dbReference>
<dbReference type="SUPFAM" id="SSF49899">
    <property type="entry name" value="Concanavalin A-like lectins/glucanases"/>
    <property type="match status" value="1"/>
</dbReference>
<name>A0A7K6S4D8_9AVES</name>